<gene>
    <name evidence="1" type="ORF">EC973_001214</name>
</gene>
<evidence type="ECO:0000313" key="2">
    <source>
        <dbReference type="Proteomes" id="UP000605846"/>
    </source>
</evidence>
<proteinExistence type="predicted"/>
<name>A0A8H7ENQ5_9FUNG</name>
<evidence type="ECO:0000313" key="1">
    <source>
        <dbReference type="EMBL" id="KAF7724258.1"/>
    </source>
</evidence>
<organism evidence="1 2">
    <name type="scientific">Apophysomyces ossiformis</name>
    <dbReference type="NCBI Taxonomy" id="679940"/>
    <lineage>
        <taxon>Eukaryota</taxon>
        <taxon>Fungi</taxon>
        <taxon>Fungi incertae sedis</taxon>
        <taxon>Mucoromycota</taxon>
        <taxon>Mucoromycotina</taxon>
        <taxon>Mucoromycetes</taxon>
        <taxon>Mucorales</taxon>
        <taxon>Mucorineae</taxon>
        <taxon>Mucoraceae</taxon>
        <taxon>Apophysomyces</taxon>
    </lineage>
</organism>
<sequence>MNSVVCILKNAILSLTEPRTFEDTGEVANQVEANGISRQNDKEGRHLYDHFKLPTEQPGWSSHDESKRYLITPPKADNFTITGRPNVPIPRSRLVWGASEGWQYELDVPQIIDLNTMPMTFTLRLRWGKQAISHIGTCRIKQCLVQTGYAKGAFSL</sequence>
<reference evidence="1" key="1">
    <citation type="submission" date="2020-01" db="EMBL/GenBank/DDBJ databases">
        <title>Genome Sequencing of Three Apophysomyces-Like Fungal Strains Confirms a Novel Fungal Genus in the Mucoromycota with divergent Burkholderia-like Endosymbiotic Bacteria.</title>
        <authorList>
            <person name="Stajich J.E."/>
            <person name="Macias A.M."/>
            <person name="Carter-House D."/>
            <person name="Lovett B."/>
            <person name="Kasson L.R."/>
            <person name="Berry K."/>
            <person name="Grigoriev I."/>
            <person name="Chang Y."/>
            <person name="Spatafora J."/>
            <person name="Kasson M.T."/>
        </authorList>
    </citation>
    <scope>NUCLEOTIDE SEQUENCE</scope>
    <source>
        <strain evidence="1">NRRL A-21654</strain>
    </source>
</reference>
<keyword evidence="2" id="KW-1185">Reference proteome</keyword>
<accession>A0A8H7ENQ5</accession>
<dbReference type="AlphaFoldDB" id="A0A8H7ENQ5"/>
<dbReference type="EMBL" id="JABAYA010000125">
    <property type="protein sequence ID" value="KAF7724258.1"/>
    <property type="molecule type" value="Genomic_DNA"/>
</dbReference>
<dbReference type="Proteomes" id="UP000605846">
    <property type="component" value="Unassembled WGS sequence"/>
</dbReference>
<protein>
    <submittedName>
        <fullName evidence="1">Uncharacterized protein</fullName>
    </submittedName>
</protein>
<dbReference type="OrthoDB" id="2254899at2759"/>
<comment type="caution">
    <text evidence="1">The sequence shown here is derived from an EMBL/GenBank/DDBJ whole genome shotgun (WGS) entry which is preliminary data.</text>
</comment>